<accession>A0A2N9I5H7</accession>
<evidence type="ECO:0000313" key="1">
    <source>
        <dbReference type="EMBL" id="SPD19081.1"/>
    </source>
</evidence>
<dbReference type="AlphaFoldDB" id="A0A2N9I5H7"/>
<proteinExistence type="predicted"/>
<protein>
    <submittedName>
        <fullName evidence="1">Uncharacterized protein</fullName>
    </submittedName>
</protein>
<reference evidence="1" key="1">
    <citation type="submission" date="2018-02" db="EMBL/GenBank/DDBJ databases">
        <authorList>
            <person name="Cohen D.B."/>
            <person name="Kent A.D."/>
        </authorList>
    </citation>
    <scope>NUCLEOTIDE SEQUENCE</scope>
</reference>
<organism evidence="1">
    <name type="scientific">Fagus sylvatica</name>
    <name type="common">Beechnut</name>
    <dbReference type="NCBI Taxonomy" id="28930"/>
    <lineage>
        <taxon>Eukaryota</taxon>
        <taxon>Viridiplantae</taxon>
        <taxon>Streptophyta</taxon>
        <taxon>Embryophyta</taxon>
        <taxon>Tracheophyta</taxon>
        <taxon>Spermatophyta</taxon>
        <taxon>Magnoliopsida</taxon>
        <taxon>eudicotyledons</taxon>
        <taxon>Gunneridae</taxon>
        <taxon>Pentapetalae</taxon>
        <taxon>rosids</taxon>
        <taxon>fabids</taxon>
        <taxon>Fagales</taxon>
        <taxon>Fagaceae</taxon>
        <taxon>Fagus</taxon>
    </lineage>
</organism>
<gene>
    <name evidence="1" type="ORF">FSB_LOCUS46963</name>
</gene>
<sequence>MLWLPRWTGNMPLLGVRGVYSVGRGKCLASSTLSLDANTWGQFYYWYKSQVPGQGYASPPSCQMLWLPRWTGNMWGVYSVGRVSAWLVAPCLLLMLAPGGKCLASSTLSLDANTWGQFYYWYKSQVPGQGYASPPSCQMLWLPRWTGNMRGVYSVGRVSAWLVAPCLLLMLAPGGKCLASSTLSLDANTWGQFYYWYKSQVPGQGYASPPSCQMLWLPRWTGNMRGVYSVGRVSAWLVAPCLLLMLAPGGKCLASNTLSLDANTWGQFYYWYKSQVPGQGYASPPSCQMLWLPRWTGNMRGVYSVGRVSAWLVAPCLLLMLAPGGKCLASSTLSLDANTWGQFYYWYKSQVPGQGYASPPSCQMLWLPRWTGNMRGVYSVGRVSAWLVAPCLLLMLAPGGKCLASSTLSLDANTWGQFYYWYKSQVPGQGYASPPSCQMLWLPRWTGNMRGVYSVGRVSAWLVAPCLLLMLAPGGKCLASSTLSLDANTWGQFYYWYKSQVPGQGYASPPSCQMLWLPRWTGNMRGVYSVGRVSAWLVAPCLLLMLAPGSQVPGQGYASPPSCQMLWLPRWTGNMRGVYSVGRVSAWLVAPCLLLMLAPGGKCLASSTLSLDANTWGQFYYWYKSQVPGQGYASPPSCQMLWLPRWTGNMRGVYSVGRVSAWLVAPCLLLMLAPGGKCLASSTLSLDART</sequence>
<dbReference type="EMBL" id="OIVN01004755">
    <property type="protein sequence ID" value="SPD19081.1"/>
    <property type="molecule type" value="Genomic_DNA"/>
</dbReference>
<name>A0A2N9I5H7_FAGSY</name>